<evidence type="ECO:0000259" key="3">
    <source>
        <dbReference type="Pfam" id="PF01370"/>
    </source>
</evidence>
<dbReference type="Proteomes" id="UP000501346">
    <property type="component" value="Chromosome ScIV"/>
</dbReference>
<gene>
    <name evidence="4" type="ORF">GRS66_001255</name>
</gene>
<organism evidence="4 5">
    <name type="scientific">Saccharomyces pastorianus</name>
    <name type="common">Lager yeast</name>
    <name type="synonym">Saccharomyces cerevisiae x Saccharomyces eubayanus</name>
    <dbReference type="NCBI Taxonomy" id="27292"/>
    <lineage>
        <taxon>Eukaryota</taxon>
        <taxon>Fungi</taxon>
        <taxon>Dikarya</taxon>
        <taxon>Ascomycota</taxon>
        <taxon>Saccharomycotina</taxon>
        <taxon>Saccharomycetes</taxon>
        <taxon>Saccharomycetales</taxon>
        <taxon>Saccharomycetaceae</taxon>
        <taxon>Saccharomyces</taxon>
    </lineage>
</organism>
<dbReference type="SUPFAM" id="SSF51735">
    <property type="entry name" value="NAD(P)-binding Rossmann-fold domains"/>
    <property type="match status" value="1"/>
</dbReference>
<dbReference type="InterPro" id="IPR050425">
    <property type="entry name" value="NAD(P)_dehydrat-like"/>
</dbReference>
<protein>
    <recommendedName>
        <fullName evidence="3">NAD-dependent epimerase/dehydratase domain-containing protein</fullName>
    </recommendedName>
</protein>
<dbReference type="InterPro" id="IPR001509">
    <property type="entry name" value="Epimerase_deHydtase"/>
</dbReference>
<dbReference type="GO" id="GO:0016616">
    <property type="term" value="F:oxidoreductase activity, acting on the CH-OH group of donors, NAD or NADP as acceptor"/>
    <property type="evidence" value="ECO:0007669"/>
    <property type="project" value="TreeGrafter"/>
</dbReference>
<keyword evidence="1" id="KW-0560">Oxidoreductase</keyword>
<dbReference type="PANTHER" id="PTHR10366:SF844">
    <property type="entry name" value="NADPH-DEPENDENT METHYLGLYOXAL REDUCTASE GRE2"/>
    <property type="match status" value="1"/>
</dbReference>
<dbReference type="PANTHER" id="PTHR10366">
    <property type="entry name" value="NAD DEPENDENT EPIMERASE/DEHYDRATASE"/>
    <property type="match status" value="1"/>
</dbReference>
<feature type="domain" description="NAD-dependent epimerase/dehydratase" evidence="3">
    <location>
        <begin position="5"/>
        <end position="262"/>
    </location>
</feature>
<evidence type="ECO:0000313" key="5">
    <source>
        <dbReference type="Proteomes" id="UP000501346"/>
    </source>
</evidence>
<evidence type="ECO:0000256" key="2">
    <source>
        <dbReference type="ARBA" id="ARBA00023445"/>
    </source>
</evidence>
<accession>A0A6C1DR14</accession>
<dbReference type="AlphaFoldDB" id="A0A6C1DR14"/>
<dbReference type="EMBL" id="CP048985">
    <property type="protein sequence ID" value="QID79023.1"/>
    <property type="molecule type" value="Genomic_DNA"/>
</dbReference>
<name>A0A6C1DR14_SACPS</name>
<dbReference type="Pfam" id="PF01370">
    <property type="entry name" value="Epimerase"/>
    <property type="match status" value="1"/>
</dbReference>
<comment type="similarity">
    <text evidence="2">Belongs to the NAD(P)-dependent epimerase/dehydratase family. Dihydroflavonol-4-reductase subfamily.</text>
</comment>
<keyword evidence="5" id="KW-1185">Reference proteome</keyword>
<dbReference type="FunFam" id="3.40.50.720:FF:000191">
    <property type="entry name" value="Methylglyoxal reductase (NADPH-dependent)"/>
    <property type="match status" value="1"/>
</dbReference>
<evidence type="ECO:0000313" key="4">
    <source>
        <dbReference type="EMBL" id="QID79023.1"/>
    </source>
</evidence>
<sequence>MSNTVLVSGASGFIALHILSQLLKQDYKVIGTVRSHEKEAKLLRQFQHNPNLTLEIVPDISHPNAFDKVLQKRGREIRYVLHTASPFHYDTTEYEKDLLIPALEGTKNILNSIKKYAADTVERVVVTSSCTAIITLAKMNDPSVVFTEESWNEATWESCQIDGINAYFASKKFAEKAAWEFTKENEDHIKFKLTTVNPSLVFGPQLFDEDVHGHLNTSCEMINGLIHTPVNASVPDFHSIFIDVRDVALAHLYAFQKENTAGKRLVVTNGKFGNQDILDILNEDFPQLRGLIPLGKPGTGDQVIDRGSTTDNSATRKILGFEFRSLHESVHDTAAQILKKQNRL</sequence>
<evidence type="ECO:0000256" key="1">
    <source>
        <dbReference type="ARBA" id="ARBA00023002"/>
    </source>
</evidence>
<dbReference type="OrthoDB" id="2735536at2759"/>
<dbReference type="Gene3D" id="3.40.50.720">
    <property type="entry name" value="NAD(P)-binding Rossmann-like Domain"/>
    <property type="match status" value="1"/>
</dbReference>
<dbReference type="CDD" id="cd05227">
    <property type="entry name" value="AR_SDR_e"/>
    <property type="match status" value="1"/>
</dbReference>
<proteinExistence type="inferred from homology"/>
<reference evidence="4 5" key="1">
    <citation type="journal article" date="2019" name="BMC Genomics">
        <title>Chromosome level assembly and comparative genome analysis confirm lager-brewing yeasts originated from a single hybridization.</title>
        <authorList>
            <person name="Salazar A.N."/>
            <person name="Gorter de Vries A.R."/>
            <person name="van den Broek M."/>
            <person name="Brouwers N."/>
            <person name="de la Torre Cortes P."/>
            <person name="Kuijpers N.G.A."/>
            <person name="Daran J.G."/>
            <person name="Abeel T."/>
        </authorList>
    </citation>
    <scope>NUCLEOTIDE SEQUENCE [LARGE SCALE GENOMIC DNA]</scope>
    <source>
        <strain evidence="4 5">CBS 1483</strain>
    </source>
</reference>
<dbReference type="InterPro" id="IPR036291">
    <property type="entry name" value="NAD(P)-bd_dom_sf"/>
</dbReference>